<accession>A0A0K8PZY6</accession>
<dbReference type="EMBL" id="DF968533">
    <property type="protein sequence ID" value="GAP53288.1"/>
    <property type="molecule type" value="Genomic_DNA"/>
</dbReference>
<name>A0A0K8PZY6_STRAJ</name>
<evidence type="ECO:0000313" key="2">
    <source>
        <dbReference type="EMBL" id="GAP53288.1"/>
    </source>
</evidence>
<feature type="domain" description="Lantibiotic dehydratase N-terminal" evidence="1">
    <location>
        <begin position="147"/>
        <end position="769"/>
    </location>
</feature>
<dbReference type="InterPro" id="IPR006827">
    <property type="entry name" value="Lant_deHydtase_N"/>
</dbReference>
<organism evidence="2 3">
    <name type="scientific">Streptomyces azureus</name>
    <dbReference type="NCBI Taxonomy" id="146537"/>
    <lineage>
        <taxon>Bacteria</taxon>
        <taxon>Bacillati</taxon>
        <taxon>Actinomycetota</taxon>
        <taxon>Actinomycetes</taxon>
        <taxon>Kitasatosporales</taxon>
        <taxon>Streptomycetaceae</taxon>
        <taxon>Streptomyces</taxon>
    </lineage>
</organism>
<dbReference type="Pfam" id="PF04738">
    <property type="entry name" value="Lant_dehydr_N"/>
    <property type="match status" value="1"/>
</dbReference>
<protein>
    <submittedName>
        <fullName evidence="2">SioS</fullName>
    </submittedName>
</protein>
<gene>
    <name evidence="2" type="ORF">SAZU_8169</name>
</gene>
<keyword evidence="3" id="KW-1185">Reference proteome</keyword>
<dbReference type="RefSeq" id="WP_059424822.1">
    <property type="nucleotide sequence ID" value="NZ_DF968533.1"/>
</dbReference>
<dbReference type="PATRIC" id="fig|146537.3.peg.8629"/>
<proteinExistence type="predicted"/>
<dbReference type="Proteomes" id="UP000053859">
    <property type="component" value="Unassembled WGS sequence"/>
</dbReference>
<reference evidence="2" key="1">
    <citation type="journal article" date="2015" name="Genome Announc.">
        <title>Draft Genome Sequence of Thiostrepton-Producing Streptomyces azureus ATCC 14921.</title>
        <authorList>
            <person name="Sakihara K."/>
            <person name="Maeda J."/>
            <person name="Tashiro K."/>
            <person name="Fujino Y."/>
            <person name="Kuhara S."/>
            <person name="Ohshima T."/>
            <person name="Ogata S."/>
            <person name="Doi K."/>
        </authorList>
    </citation>
    <scope>NUCLEOTIDE SEQUENCE [LARGE SCALE GENOMIC DNA]</scope>
    <source>
        <strain evidence="2">ATCC14921</strain>
    </source>
</reference>
<dbReference type="AlphaFoldDB" id="A0A0K8PZY6"/>
<sequence>MAVASGDEASRHSGRVTLGPVAVRRRCRLPGSVLAELGSDRVWQAAAALAEAEDATLGLGAALADHLSALVPTVPKEPRRDLLRARRAAFNARQLPGGLLVDEDVAGPVEEYARTLESRDSAQRELDLALGQLARTAGETVDAVLSDPDIAWSVELSVPGLLEAGPVGVLDATAEKKARRRGLTLLRLVHRAATKPTPFAAFATTHLLFRDVEEIPPRRHVRVNRAAIEWIRQWVTGGGYRSLRPEHLWLTVNPSAVVREHEDGLRVTWLVTRENGTERFLTARCAAALARTLHRLRDPARLDTVATGGVLPAAVESLIERGLLEVGPALPTHGRRTLHAAADALVPAPGGEDDSASRAQEVHRALCALRDAEDAIAGVQHTGAPRRAKEGIGALARALDIDVGEAGRSAVSEDVVGVQADDGVLLTSSEVLDDLGRVQRIVPLLGFELPFQLATAIAFRRRFGSDPVPLLSAYQWFLESGRKETDALLVDCGAQELAAALELRKRLFDGLRTMADRSDAEVRCDPALLDEVAAELPDAVMDLPCAAWPVQLAGDRVVVNGVGSGHGRFAARVAADLGDARTTELRDWAAAADTPQEGGIAVDIRALLGATVNEHPLLLPAALSYPGRALECESRARIDLSECVVQARGGRLLLFSDRFAGRPLFPVPHNSTLSTVAPGLYRWLCRLGPASGATLDLWDQVDALVAPETSATVRHYPRLTLGRLVLCRRTWKVPAAALPGRAPAGTRQGVMAWYRWCARSGVPRRSFLRTTTLPDPWDVVRGRADKRAVLAARSSSGAAIRKPIYVDLSQPLCWPATVAAPGDTLTFTEPLPDPLAAGRGGRVTEYVLETSQPPRTATATARPVSPQM</sequence>
<evidence type="ECO:0000313" key="3">
    <source>
        <dbReference type="Proteomes" id="UP000053859"/>
    </source>
</evidence>
<evidence type="ECO:0000259" key="1">
    <source>
        <dbReference type="Pfam" id="PF04738"/>
    </source>
</evidence>